<organism evidence="1 3">
    <name type="scientific">Bacteroides caecimuris</name>
    <dbReference type="NCBI Taxonomy" id="1796613"/>
    <lineage>
        <taxon>Bacteria</taxon>
        <taxon>Pseudomonadati</taxon>
        <taxon>Bacteroidota</taxon>
        <taxon>Bacteroidia</taxon>
        <taxon>Bacteroidales</taxon>
        <taxon>Bacteroidaceae</taxon>
        <taxon>Bacteroides</taxon>
    </lineage>
</organism>
<dbReference type="OrthoDB" id="1119824at2"/>
<dbReference type="AlphaFoldDB" id="A0A1C7H1G2"/>
<accession>A0A4S2C6E1</accession>
<dbReference type="EMBL" id="CP015401">
    <property type="protein sequence ID" value="ANU57620.1"/>
    <property type="molecule type" value="Genomic_DNA"/>
</dbReference>
<keyword evidence="3" id="KW-1185">Reference proteome</keyword>
<dbReference type="EMBL" id="SRYX01000157">
    <property type="protein sequence ID" value="TGY23628.1"/>
    <property type="molecule type" value="Genomic_DNA"/>
</dbReference>
<proteinExistence type="predicted"/>
<sequence>MTSYDTLLVLARLILPVELLDCFDIVEIENDAEMLTIHLDEQNLPPLSPTVHSLESKGFLPAVYIRDFPIRDRKVTLCVRRRKWLNKETGSIICNTFELTAQGTRHSKEFASFLKGLLGEIPDYGPLS</sequence>
<accession>A0A1C7H1G2</accession>
<evidence type="ECO:0000313" key="2">
    <source>
        <dbReference type="EMBL" id="TGY23628.1"/>
    </source>
</evidence>
<gene>
    <name evidence="1" type="ORF">A4V03_08595</name>
    <name evidence="2" type="ORF">E5353_18420</name>
</gene>
<dbReference type="RefSeq" id="WP_024988949.1">
    <property type="nucleotide sequence ID" value="NZ_CAPDLJ010000064.1"/>
</dbReference>
<evidence type="ECO:0000313" key="4">
    <source>
        <dbReference type="Proteomes" id="UP000309566"/>
    </source>
</evidence>
<reference evidence="2 4" key="3">
    <citation type="submission" date="2019-04" db="EMBL/GenBank/DDBJ databases">
        <title>Microbes associate with the intestines of laboratory mice.</title>
        <authorList>
            <person name="Navarre W."/>
            <person name="Wong E."/>
            <person name="Huang K."/>
            <person name="Tropini C."/>
            <person name="Ng K."/>
            <person name="Yu B."/>
        </authorList>
    </citation>
    <scope>NUCLEOTIDE SEQUENCE [LARGE SCALE GENOMIC DNA]</scope>
    <source>
        <strain evidence="2 4">NM63_1-25</strain>
    </source>
</reference>
<dbReference type="KEGG" id="bcae:A4V03_08595"/>
<dbReference type="Proteomes" id="UP000092631">
    <property type="component" value="Chromosome"/>
</dbReference>
<evidence type="ECO:0000313" key="3">
    <source>
        <dbReference type="Proteomes" id="UP000092631"/>
    </source>
</evidence>
<evidence type="ECO:0008006" key="5">
    <source>
        <dbReference type="Google" id="ProtNLM"/>
    </source>
</evidence>
<protein>
    <recommendedName>
        <fullName evidence="5">Transposase</fullName>
    </recommendedName>
</protein>
<reference evidence="1" key="2">
    <citation type="submission" date="2017-04" db="EMBL/GenBank/DDBJ databases">
        <title>Complete Genome Sequences of Twelve Strains of a Stable Defined Moderately Diverse Mouse Microbiota 2 (sDMDMm2).</title>
        <authorList>
            <person name="Uchimura Y."/>
            <person name="Wyss M."/>
            <person name="Brugiroux S."/>
            <person name="Limenitakis J.P."/>
            <person name="Stecher B."/>
            <person name="McCoy K.D."/>
            <person name="Macpherson A.J."/>
        </authorList>
    </citation>
    <scope>NUCLEOTIDE SEQUENCE</scope>
    <source>
        <strain evidence="1">I48</strain>
    </source>
</reference>
<reference evidence="3" key="1">
    <citation type="submission" date="2016-04" db="EMBL/GenBank/DDBJ databases">
        <title>Complete Genome Sequences of Twelve Strains of a Stable Defined Moderately Diverse Mouse Microbiota 2 (sDMDMm2).</title>
        <authorList>
            <person name="Uchimura Y."/>
            <person name="Wyss M."/>
            <person name="Brugiroux S."/>
            <person name="Limenitakis J.P."/>
            <person name="Stecher B."/>
            <person name="McCoy K.D."/>
            <person name="Macpherson A.J."/>
        </authorList>
    </citation>
    <scope>NUCLEOTIDE SEQUENCE [LARGE SCALE GENOMIC DNA]</scope>
    <source>
        <strain evidence="3">I48</strain>
    </source>
</reference>
<dbReference type="Proteomes" id="UP000309566">
    <property type="component" value="Unassembled WGS sequence"/>
</dbReference>
<name>A0A1C7H1G2_9BACE</name>
<evidence type="ECO:0000313" key="1">
    <source>
        <dbReference type="EMBL" id="ANU57620.1"/>
    </source>
</evidence>
<dbReference type="GeneID" id="82187197"/>